<accession>A0A0L7RAW7</accession>
<evidence type="ECO:0000256" key="1">
    <source>
        <dbReference type="SAM" id="SignalP"/>
    </source>
</evidence>
<sequence length="242" mass="25804">MHLNTCFALLLMGLAFALALPAEKVEKSLEEKNVVLEDTVDDKARSKKAALWMQQPQIQAVNYVPQAQTVSMLPQAATPAVQSFSIESAPATVQSFNLPAAAPAVQSFSIESAPAPLQTVSVQRATPVVQSYSIESAPAQFQTVNVQRATPVVQSYSIESAPAQFQTVNVQRATPVVQSYSIESAPATVAESYSIQNVAQAVQPLGLSQPLTQYTTLAQSPVFSSLSSMSQPIVSQTSTTYV</sequence>
<reference evidence="2 3" key="1">
    <citation type="submission" date="2015-07" db="EMBL/GenBank/DDBJ databases">
        <title>The genome of Habropoda laboriosa.</title>
        <authorList>
            <person name="Pan H."/>
            <person name="Kapheim K."/>
        </authorList>
    </citation>
    <scope>NUCLEOTIDE SEQUENCE [LARGE SCALE GENOMIC DNA]</scope>
    <source>
        <strain evidence="2">0110345459</strain>
    </source>
</reference>
<name>A0A0L7RAW7_9HYME</name>
<dbReference type="OrthoDB" id="7600006at2759"/>
<organism evidence="2 3">
    <name type="scientific">Habropoda laboriosa</name>
    <dbReference type="NCBI Taxonomy" id="597456"/>
    <lineage>
        <taxon>Eukaryota</taxon>
        <taxon>Metazoa</taxon>
        <taxon>Ecdysozoa</taxon>
        <taxon>Arthropoda</taxon>
        <taxon>Hexapoda</taxon>
        <taxon>Insecta</taxon>
        <taxon>Pterygota</taxon>
        <taxon>Neoptera</taxon>
        <taxon>Endopterygota</taxon>
        <taxon>Hymenoptera</taxon>
        <taxon>Apocrita</taxon>
        <taxon>Aculeata</taxon>
        <taxon>Apoidea</taxon>
        <taxon>Anthophila</taxon>
        <taxon>Apidae</taxon>
        <taxon>Habropoda</taxon>
    </lineage>
</organism>
<gene>
    <name evidence="2" type="ORF">WH47_12211</name>
</gene>
<protein>
    <submittedName>
        <fullName evidence="2">Uncharacterized protein</fullName>
    </submittedName>
</protein>
<proteinExistence type="predicted"/>
<feature type="chain" id="PRO_5005575169" evidence="1">
    <location>
        <begin position="20"/>
        <end position="242"/>
    </location>
</feature>
<keyword evidence="3" id="KW-1185">Reference proteome</keyword>
<keyword evidence="1" id="KW-0732">Signal</keyword>
<evidence type="ECO:0000313" key="3">
    <source>
        <dbReference type="Proteomes" id="UP000053825"/>
    </source>
</evidence>
<evidence type="ECO:0000313" key="2">
    <source>
        <dbReference type="EMBL" id="KOC67881.1"/>
    </source>
</evidence>
<dbReference type="AlphaFoldDB" id="A0A0L7RAW7"/>
<dbReference type="Proteomes" id="UP000053825">
    <property type="component" value="Unassembled WGS sequence"/>
</dbReference>
<feature type="signal peptide" evidence="1">
    <location>
        <begin position="1"/>
        <end position="19"/>
    </location>
</feature>
<dbReference type="EMBL" id="KQ414618">
    <property type="protein sequence ID" value="KOC67881.1"/>
    <property type="molecule type" value="Genomic_DNA"/>
</dbReference>